<proteinExistence type="predicted"/>
<organism evidence="1 2">
    <name type="scientific">Mesorhizobium marinum</name>
    <dbReference type="NCBI Taxonomy" id="3228790"/>
    <lineage>
        <taxon>Bacteria</taxon>
        <taxon>Pseudomonadati</taxon>
        <taxon>Pseudomonadota</taxon>
        <taxon>Alphaproteobacteria</taxon>
        <taxon>Hyphomicrobiales</taxon>
        <taxon>Phyllobacteriaceae</taxon>
        <taxon>Mesorhizobium</taxon>
    </lineage>
</organism>
<comment type="caution">
    <text evidence="1">The sequence shown here is derived from an EMBL/GenBank/DDBJ whole genome shotgun (WGS) entry which is preliminary data.</text>
</comment>
<keyword evidence="2" id="KW-1185">Reference proteome</keyword>
<dbReference type="RefSeq" id="WP_367723800.1">
    <property type="nucleotide sequence ID" value="NZ_JBFOCI010000003.1"/>
</dbReference>
<evidence type="ECO:0000313" key="1">
    <source>
        <dbReference type="EMBL" id="MEW9806668.1"/>
    </source>
</evidence>
<sequence>MLVSFHTYPPGWPFKFWKRRDDQYRSGVALREAMKRDGIRTVMRRRNRPTDADVAVVWGWRQTRMHEPMLSSGRAVVVIERAFIQPRNQWFSLAVNGFNGRGTFPAVQDDGERWEKNFAHHLKPWREVEDGYALVIGQVPGDAALHGRDIVAWAHDVTDELVRLGHKVVYRAHPKGPTPCPPGAVPSTRSLEDDIAGASRVVVYNSTTAVEAVLAGTPTVTMDVGSVAYPVTSHALSDPLVRPDRTGWCHELSWYQWTLAELENGTAWNVIKQVVLTALG</sequence>
<dbReference type="EMBL" id="JBFOCI010000003">
    <property type="protein sequence ID" value="MEW9806668.1"/>
    <property type="molecule type" value="Genomic_DNA"/>
</dbReference>
<reference evidence="1 2" key="1">
    <citation type="submission" date="2024-06" db="EMBL/GenBank/DDBJ databases">
        <authorList>
            <person name="Tuo L."/>
        </authorList>
    </citation>
    <scope>NUCLEOTIDE SEQUENCE [LARGE SCALE GENOMIC DNA]</scope>
    <source>
        <strain evidence="1 2">ZMM04-5</strain>
    </source>
</reference>
<dbReference type="Proteomes" id="UP001556196">
    <property type="component" value="Unassembled WGS sequence"/>
</dbReference>
<evidence type="ECO:0000313" key="2">
    <source>
        <dbReference type="Proteomes" id="UP001556196"/>
    </source>
</evidence>
<evidence type="ECO:0008006" key="3">
    <source>
        <dbReference type="Google" id="ProtNLM"/>
    </source>
</evidence>
<name>A0ABV3R0B5_9HYPH</name>
<gene>
    <name evidence="1" type="ORF">ABUE31_11795</name>
</gene>
<protein>
    <recommendedName>
        <fullName evidence="3">Capsule polysaccharide biosynthesis protein</fullName>
    </recommendedName>
</protein>
<accession>A0ABV3R0B5</accession>